<comment type="caution">
    <text evidence="1">The sequence shown here is derived from an EMBL/GenBank/DDBJ whole genome shotgun (WGS) entry which is preliminary data.</text>
</comment>
<sequence length="181" mass="21444">MLNNSRVKSSPPALIPFRIKDAESERVRVRGMEALKTILRIKRVPESVRERMKPWDATELRRREQKVRLKCRSQLEEGVDWELMKKHLHTPEARQAYEDFCRKTRVGVENQVVGLVYKRRPDRYFQYYYGKHPLLQFKEQMLKKGKNILVKRENEIWAFGLGVASSSAGWMLVGNEKEKVN</sequence>
<keyword evidence="2" id="KW-1185">Reference proteome</keyword>
<evidence type="ECO:0000313" key="2">
    <source>
        <dbReference type="Proteomes" id="UP001062846"/>
    </source>
</evidence>
<organism evidence="1 2">
    <name type="scientific">Rhododendron molle</name>
    <name type="common">Chinese azalea</name>
    <name type="synonym">Azalea mollis</name>
    <dbReference type="NCBI Taxonomy" id="49168"/>
    <lineage>
        <taxon>Eukaryota</taxon>
        <taxon>Viridiplantae</taxon>
        <taxon>Streptophyta</taxon>
        <taxon>Embryophyta</taxon>
        <taxon>Tracheophyta</taxon>
        <taxon>Spermatophyta</taxon>
        <taxon>Magnoliopsida</taxon>
        <taxon>eudicotyledons</taxon>
        <taxon>Gunneridae</taxon>
        <taxon>Pentapetalae</taxon>
        <taxon>asterids</taxon>
        <taxon>Ericales</taxon>
        <taxon>Ericaceae</taxon>
        <taxon>Ericoideae</taxon>
        <taxon>Rhodoreae</taxon>
        <taxon>Rhododendron</taxon>
    </lineage>
</organism>
<dbReference type="EMBL" id="CM046397">
    <property type="protein sequence ID" value="KAI8533605.1"/>
    <property type="molecule type" value="Genomic_DNA"/>
</dbReference>
<protein>
    <submittedName>
        <fullName evidence="1">Uncharacterized protein</fullName>
    </submittedName>
</protein>
<proteinExistence type="predicted"/>
<reference evidence="1" key="1">
    <citation type="submission" date="2022-02" db="EMBL/GenBank/DDBJ databases">
        <title>Plant Genome Project.</title>
        <authorList>
            <person name="Zhang R.-G."/>
        </authorList>
    </citation>
    <scope>NUCLEOTIDE SEQUENCE</scope>
    <source>
        <strain evidence="1">AT1</strain>
    </source>
</reference>
<gene>
    <name evidence="1" type="ORF">RHMOL_Rhmol10G0022600</name>
</gene>
<name>A0ACC0LY27_RHOML</name>
<dbReference type="Proteomes" id="UP001062846">
    <property type="component" value="Chromosome 10"/>
</dbReference>
<accession>A0ACC0LY27</accession>
<evidence type="ECO:0000313" key="1">
    <source>
        <dbReference type="EMBL" id="KAI8533605.1"/>
    </source>
</evidence>